<evidence type="ECO:0008006" key="4">
    <source>
        <dbReference type="Google" id="ProtNLM"/>
    </source>
</evidence>
<organism evidence="2 3">
    <name type="scientific">Blastomonas fulva</name>
    <dbReference type="NCBI Taxonomy" id="1550728"/>
    <lineage>
        <taxon>Bacteria</taxon>
        <taxon>Pseudomonadati</taxon>
        <taxon>Pseudomonadota</taxon>
        <taxon>Alphaproteobacteria</taxon>
        <taxon>Sphingomonadales</taxon>
        <taxon>Sphingomonadaceae</taxon>
        <taxon>Blastomonas</taxon>
    </lineage>
</organism>
<evidence type="ECO:0000256" key="1">
    <source>
        <dbReference type="SAM" id="SignalP"/>
    </source>
</evidence>
<keyword evidence="1" id="KW-0732">Signal</keyword>
<reference evidence="2 3" key="1">
    <citation type="submission" date="2017-03" db="EMBL/GenBank/DDBJ databases">
        <title>Complete genome sequence of Blastomonas fulva degrading microcsystin LR.</title>
        <authorList>
            <person name="Lee H.-g."/>
            <person name="Jin L."/>
            <person name="oh H.-M."/>
        </authorList>
    </citation>
    <scope>NUCLEOTIDE SEQUENCE [LARGE SCALE GENOMIC DNA]</scope>
    <source>
        <strain evidence="2 3">T2</strain>
    </source>
</reference>
<evidence type="ECO:0000313" key="3">
    <source>
        <dbReference type="Proteomes" id="UP000258016"/>
    </source>
</evidence>
<dbReference type="EMBL" id="CP020083">
    <property type="protein sequence ID" value="ASR51846.1"/>
    <property type="molecule type" value="Genomic_DNA"/>
</dbReference>
<protein>
    <recommendedName>
        <fullName evidence="4">Autotransporter domain-containing protein</fullName>
    </recommendedName>
</protein>
<accession>A0ABM6M7L9</accession>
<keyword evidence="3" id="KW-1185">Reference proteome</keyword>
<feature type="signal peptide" evidence="1">
    <location>
        <begin position="1"/>
        <end position="21"/>
    </location>
</feature>
<proteinExistence type="predicted"/>
<gene>
    <name evidence="2" type="ORF">B5J99_10540</name>
</gene>
<evidence type="ECO:0000313" key="2">
    <source>
        <dbReference type="EMBL" id="ASR51846.1"/>
    </source>
</evidence>
<feature type="chain" id="PRO_5046570575" description="Autotransporter domain-containing protein" evidence="1">
    <location>
        <begin position="22"/>
        <end position="450"/>
    </location>
</feature>
<name>A0ABM6M7L9_9SPHN</name>
<sequence>MKFGSALAACAVLCAGTSAFAQQAGQPVPNIANYQELRKSFRIGIRVNNQLNGFDQSARFEQDTIDDIIDFLDPSVIATVVGFQNAQLGAVSGVFDIRGATAVAGYLQNSALLTVSIVSPTGQLVTQRNGAACTFTFNGVNRQQAFNAFDAAVDDEGTPTSQALLGCLARSFTRFSPADPLAGNPGSLQAQLTRSALDLTNGDSLVEQDAQPEGANTPNDPWLIGATYNTGSAGRFDIGRVDARVQRSFRIFEGNRALLKFDLPFNYARINGIDSYSAQIGLGLEIPLIERKWSIEPRIGYGAVYSENAGSLGHILQGSITSRYVIDGIGRGRLIVGNMVGYGQTLDTPGTQANINPDLKNWSLRNGVAYDLPLKARLFSRGSSMRASYAFTQYFGSDLRNDSFHEATISFGIRGREDSVRATRDLIRINFSTIQARGYSTYSAGIGFRF</sequence>
<dbReference type="Proteomes" id="UP000258016">
    <property type="component" value="Chromosome"/>
</dbReference>